<evidence type="ECO:0000313" key="3">
    <source>
        <dbReference type="Proteomes" id="UP000249169"/>
    </source>
</evidence>
<dbReference type="AlphaFoldDB" id="A0A328C8T2"/>
<dbReference type="InterPro" id="IPR004360">
    <property type="entry name" value="Glyas_Fos-R_dOase_dom"/>
</dbReference>
<evidence type="ECO:0000259" key="1">
    <source>
        <dbReference type="PROSITE" id="PS51819"/>
    </source>
</evidence>
<protein>
    <submittedName>
        <fullName evidence="2">Glyoxalase</fullName>
    </submittedName>
</protein>
<sequence length="318" mass="34739">MHISSRGRMAKACVSVRGGGWQARCGARSRSLKEHVMDTYPRLSALRLRVRHLAPLLRFYKEVVGLAAEHQSEAGQVALGGEGASPILKFEEAPDAPERPEHSAGLFHLALRVPDRGALGGVLQRIEEAGYRLWGASDHRVSEALYLRDPGGHGLEIYRDRPEEEWPVGSDGRVQMETLALDLEALRGEANAGEAGEAPEIELGHVHLEVSDLAAMQRFCEVVLGMKERARQPDAIFLAWGGYHHHIAANVWRRCRLPARPDALGLAAICVAWETRAEVEAALQRAAGEHALGVEAQLSQGRVIGPDGIRWELASGAR</sequence>
<feature type="domain" description="VOC" evidence="1">
    <location>
        <begin position="42"/>
        <end position="160"/>
    </location>
</feature>
<dbReference type="SUPFAM" id="SSF54593">
    <property type="entry name" value="Glyoxalase/Bleomycin resistance protein/Dihydroxybiphenyl dioxygenase"/>
    <property type="match status" value="2"/>
</dbReference>
<organism evidence="2 3">
    <name type="scientific">Lujinxingia litoralis</name>
    <dbReference type="NCBI Taxonomy" id="2211119"/>
    <lineage>
        <taxon>Bacteria</taxon>
        <taxon>Deltaproteobacteria</taxon>
        <taxon>Bradymonadales</taxon>
        <taxon>Lujinxingiaceae</taxon>
        <taxon>Lujinxingia</taxon>
    </lineage>
</organism>
<gene>
    <name evidence="2" type="ORF">DL240_10830</name>
</gene>
<dbReference type="Proteomes" id="UP000249169">
    <property type="component" value="Unassembled WGS sequence"/>
</dbReference>
<accession>A0A328C8T2</accession>
<dbReference type="Gene3D" id="3.10.180.10">
    <property type="entry name" value="2,3-Dihydroxybiphenyl 1,2-Dioxygenase, domain 1"/>
    <property type="match status" value="2"/>
</dbReference>
<reference evidence="2 3" key="1">
    <citation type="submission" date="2018-05" db="EMBL/GenBank/DDBJ databases">
        <title>Lujinxingia marina gen. nov. sp. nov., a new facultative anaerobic member of the class Deltaproteobacteria, and proposal of Lujinxingaceae fam. nov.</title>
        <authorList>
            <person name="Li C.-M."/>
        </authorList>
    </citation>
    <scope>NUCLEOTIDE SEQUENCE [LARGE SCALE GENOMIC DNA]</scope>
    <source>
        <strain evidence="2 3">B210</strain>
    </source>
</reference>
<keyword evidence="3" id="KW-1185">Reference proteome</keyword>
<proteinExistence type="predicted"/>
<dbReference type="EMBL" id="QHKO01000004">
    <property type="protein sequence ID" value="RAL22335.1"/>
    <property type="molecule type" value="Genomic_DNA"/>
</dbReference>
<dbReference type="PANTHER" id="PTHR43279:SF1">
    <property type="entry name" value="CATECHOL-2,3-DIOXYGENASE"/>
    <property type="match status" value="1"/>
</dbReference>
<evidence type="ECO:0000313" key="2">
    <source>
        <dbReference type="EMBL" id="RAL22335.1"/>
    </source>
</evidence>
<dbReference type="PANTHER" id="PTHR43279">
    <property type="entry name" value="CATECHOL-2,3-DIOXYGENASE"/>
    <property type="match status" value="1"/>
</dbReference>
<name>A0A328C8T2_9DELT</name>
<dbReference type="InterPro" id="IPR029068">
    <property type="entry name" value="Glyas_Bleomycin-R_OHBP_Dase"/>
</dbReference>
<feature type="domain" description="VOC" evidence="1">
    <location>
        <begin position="202"/>
        <end position="316"/>
    </location>
</feature>
<dbReference type="PROSITE" id="PS51819">
    <property type="entry name" value="VOC"/>
    <property type="match status" value="2"/>
</dbReference>
<dbReference type="Pfam" id="PF00903">
    <property type="entry name" value="Glyoxalase"/>
    <property type="match status" value="1"/>
</dbReference>
<comment type="caution">
    <text evidence="2">The sequence shown here is derived from an EMBL/GenBank/DDBJ whole genome shotgun (WGS) entry which is preliminary data.</text>
</comment>
<dbReference type="InterPro" id="IPR037523">
    <property type="entry name" value="VOC_core"/>
</dbReference>